<comment type="caution">
    <text evidence="1">The sequence shown here is derived from an EMBL/GenBank/DDBJ whole genome shotgun (WGS) entry which is preliminary data.</text>
</comment>
<organism evidence="1 2">
    <name type="scientific">Chaetomidium leptoderma</name>
    <dbReference type="NCBI Taxonomy" id="669021"/>
    <lineage>
        <taxon>Eukaryota</taxon>
        <taxon>Fungi</taxon>
        <taxon>Dikarya</taxon>
        <taxon>Ascomycota</taxon>
        <taxon>Pezizomycotina</taxon>
        <taxon>Sordariomycetes</taxon>
        <taxon>Sordariomycetidae</taxon>
        <taxon>Sordariales</taxon>
        <taxon>Chaetomiaceae</taxon>
        <taxon>Chaetomidium</taxon>
    </lineage>
</organism>
<evidence type="ECO:0000313" key="1">
    <source>
        <dbReference type="EMBL" id="KAK4152195.1"/>
    </source>
</evidence>
<dbReference type="AlphaFoldDB" id="A0AAN6ZUB0"/>
<evidence type="ECO:0008006" key="3">
    <source>
        <dbReference type="Google" id="ProtNLM"/>
    </source>
</evidence>
<accession>A0AAN6ZUB0</accession>
<name>A0AAN6ZUB0_9PEZI</name>
<proteinExistence type="predicted"/>
<sequence length="107" mass="11710">MPPPFIALEEHFSSAVPAALTARYSEQLKHVPNVLAKLTDLGDRRRHDMDAGGVVDYQFQANEAGLAWIRELEASGLVDEEQLRAIAYWNAERLLGVKAPPGSRGAA</sequence>
<gene>
    <name evidence="1" type="ORF">C8A00DRAFT_35106</name>
</gene>
<reference evidence="1" key="1">
    <citation type="journal article" date="2023" name="Mol. Phylogenet. Evol.">
        <title>Genome-scale phylogeny and comparative genomics of the fungal order Sordariales.</title>
        <authorList>
            <person name="Hensen N."/>
            <person name="Bonometti L."/>
            <person name="Westerberg I."/>
            <person name="Brannstrom I.O."/>
            <person name="Guillou S."/>
            <person name="Cros-Aarteil S."/>
            <person name="Calhoun S."/>
            <person name="Haridas S."/>
            <person name="Kuo A."/>
            <person name="Mondo S."/>
            <person name="Pangilinan J."/>
            <person name="Riley R."/>
            <person name="LaButti K."/>
            <person name="Andreopoulos B."/>
            <person name="Lipzen A."/>
            <person name="Chen C."/>
            <person name="Yan M."/>
            <person name="Daum C."/>
            <person name="Ng V."/>
            <person name="Clum A."/>
            <person name="Steindorff A."/>
            <person name="Ohm R.A."/>
            <person name="Martin F."/>
            <person name="Silar P."/>
            <person name="Natvig D.O."/>
            <person name="Lalanne C."/>
            <person name="Gautier V."/>
            <person name="Ament-Velasquez S.L."/>
            <person name="Kruys A."/>
            <person name="Hutchinson M.I."/>
            <person name="Powell A.J."/>
            <person name="Barry K."/>
            <person name="Miller A.N."/>
            <person name="Grigoriev I.V."/>
            <person name="Debuchy R."/>
            <person name="Gladieux P."/>
            <person name="Hiltunen Thoren M."/>
            <person name="Johannesson H."/>
        </authorList>
    </citation>
    <scope>NUCLEOTIDE SEQUENCE</scope>
    <source>
        <strain evidence="1">CBS 538.74</strain>
    </source>
</reference>
<dbReference type="Proteomes" id="UP001302745">
    <property type="component" value="Unassembled WGS sequence"/>
</dbReference>
<reference evidence="1" key="2">
    <citation type="submission" date="2023-05" db="EMBL/GenBank/DDBJ databases">
        <authorList>
            <consortium name="Lawrence Berkeley National Laboratory"/>
            <person name="Steindorff A."/>
            <person name="Hensen N."/>
            <person name="Bonometti L."/>
            <person name="Westerberg I."/>
            <person name="Brannstrom I.O."/>
            <person name="Guillou S."/>
            <person name="Cros-Aarteil S."/>
            <person name="Calhoun S."/>
            <person name="Haridas S."/>
            <person name="Kuo A."/>
            <person name="Mondo S."/>
            <person name="Pangilinan J."/>
            <person name="Riley R."/>
            <person name="Labutti K."/>
            <person name="Andreopoulos B."/>
            <person name="Lipzen A."/>
            <person name="Chen C."/>
            <person name="Yanf M."/>
            <person name="Daum C."/>
            <person name="Ng V."/>
            <person name="Clum A."/>
            <person name="Ohm R."/>
            <person name="Martin F."/>
            <person name="Silar P."/>
            <person name="Natvig D."/>
            <person name="Lalanne C."/>
            <person name="Gautier V."/>
            <person name="Ament-Velasquez S.L."/>
            <person name="Kruys A."/>
            <person name="Hutchinson M.I."/>
            <person name="Powell A.J."/>
            <person name="Barry K."/>
            <person name="Miller A.N."/>
            <person name="Grigoriev I.V."/>
            <person name="Debuchy R."/>
            <person name="Gladieux P."/>
            <person name="Thoren M.H."/>
            <person name="Johannesson H."/>
        </authorList>
    </citation>
    <scope>NUCLEOTIDE SEQUENCE</scope>
    <source>
        <strain evidence="1">CBS 538.74</strain>
    </source>
</reference>
<keyword evidence="2" id="KW-1185">Reference proteome</keyword>
<protein>
    <recommendedName>
        <fullName evidence="3">Amidohydrolase-related domain-containing protein</fullName>
    </recommendedName>
</protein>
<dbReference type="EMBL" id="MU856983">
    <property type="protein sequence ID" value="KAK4152195.1"/>
    <property type="molecule type" value="Genomic_DNA"/>
</dbReference>
<evidence type="ECO:0000313" key="2">
    <source>
        <dbReference type="Proteomes" id="UP001302745"/>
    </source>
</evidence>